<dbReference type="KEGG" id="srhi:H9L12_04735"/>
<sequence length="177" mass="18941">MADVVASTSQPALGAIRLAWWREALERLDTAPPPAEPRLTAAAGELLPRGISGRQLAALEEGWASLLEEAPDFMQVARRGQRLFAILARLLEAPAGDLDADGRLFAGVDAARRGYWTLAGEKDAATAARARPKAMRPVTALAALAARDIDRGGPPFEAEATPGRALTLLFHRWTGRL</sequence>
<accession>A0A7G9SDC1</accession>
<proteinExistence type="predicted"/>
<organism evidence="1 2">
    <name type="scientific">Sphingomonas rhizophila</name>
    <dbReference type="NCBI Taxonomy" id="2071607"/>
    <lineage>
        <taxon>Bacteria</taxon>
        <taxon>Pseudomonadati</taxon>
        <taxon>Pseudomonadota</taxon>
        <taxon>Alphaproteobacteria</taxon>
        <taxon>Sphingomonadales</taxon>
        <taxon>Sphingomonadaceae</taxon>
        <taxon>Sphingomonas</taxon>
    </lineage>
</organism>
<keyword evidence="2" id="KW-1185">Reference proteome</keyword>
<dbReference type="Proteomes" id="UP000515955">
    <property type="component" value="Chromosome"/>
</dbReference>
<protein>
    <submittedName>
        <fullName evidence="1">Uncharacterized protein</fullName>
    </submittedName>
</protein>
<gene>
    <name evidence="1" type="ORF">H9L12_04735</name>
</gene>
<dbReference type="EMBL" id="CP060717">
    <property type="protein sequence ID" value="QNN65846.1"/>
    <property type="molecule type" value="Genomic_DNA"/>
</dbReference>
<reference evidence="1 2" key="1">
    <citation type="submission" date="2020-08" db="EMBL/GenBank/DDBJ databases">
        <title>Genome sequence of Sphingomonas rhizophila KACC 19189T.</title>
        <authorList>
            <person name="Hyun D.-W."/>
            <person name="Bae J.-W."/>
        </authorList>
    </citation>
    <scope>NUCLEOTIDE SEQUENCE [LARGE SCALE GENOMIC DNA]</scope>
    <source>
        <strain evidence="1 2">KACC 19189</strain>
    </source>
</reference>
<dbReference type="AlphaFoldDB" id="A0A7G9SDC1"/>
<evidence type="ECO:0000313" key="2">
    <source>
        <dbReference type="Proteomes" id="UP000515955"/>
    </source>
</evidence>
<name>A0A7G9SDC1_9SPHN</name>
<dbReference type="RefSeq" id="WP_187542831.1">
    <property type="nucleotide sequence ID" value="NZ_CP060717.1"/>
</dbReference>
<evidence type="ECO:0000313" key="1">
    <source>
        <dbReference type="EMBL" id="QNN65846.1"/>
    </source>
</evidence>